<accession>A0ABR1W0I6</accession>
<organism evidence="2 3">
    <name type="scientific">Apiospora saccharicola</name>
    <dbReference type="NCBI Taxonomy" id="335842"/>
    <lineage>
        <taxon>Eukaryota</taxon>
        <taxon>Fungi</taxon>
        <taxon>Dikarya</taxon>
        <taxon>Ascomycota</taxon>
        <taxon>Pezizomycotina</taxon>
        <taxon>Sordariomycetes</taxon>
        <taxon>Xylariomycetidae</taxon>
        <taxon>Amphisphaeriales</taxon>
        <taxon>Apiosporaceae</taxon>
        <taxon>Apiospora</taxon>
    </lineage>
</organism>
<keyword evidence="3" id="KW-1185">Reference proteome</keyword>
<feature type="region of interest" description="Disordered" evidence="1">
    <location>
        <begin position="474"/>
        <end position="498"/>
    </location>
</feature>
<feature type="region of interest" description="Disordered" evidence="1">
    <location>
        <begin position="1"/>
        <end position="20"/>
    </location>
</feature>
<protein>
    <submittedName>
        <fullName evidence="2">Uncharacterized protein</fullName>
    </submittedName>
</protein>
<feature type="compositionally biased region" description="Basic and acidic residues" evidence="1">
    <location>
        <begin position="474"/>
        <end position="483"/>
    </location>
</feature>
<gene>
    <name evidence="2" type="ORF">PG996_003179</name>
</gene>
<evidence type="ECO:0000313" key="2">
    <source>
        <dbReference type="EMBL" id="KAK8077009.1"/>
    </source>
</evidence>
<evidence type="ECO:0000256" key="1">
    <source>
        <dbReference type="SAM" id="MobiDB-lite"/>
    </source>
</evidence>
<sequence>MEVGTDRKAGRTKPGDDELTLHPRMHEESKTAAFYLGFNDTYKLHRCIFLPVVIQITRLLYPLLANHYEREHLDKVFAWFLESKSDTRFRTKYTRSAREIVVVLYGNPPGENPSDRKATAIACLLVWAYNLLSRIQNPSTLNSQGSGILETEGAQYENLIEDIYISVGRVANRSRGKVGSKRKRRESTRETLEEAYAPISHIIPLDTWRDIYHPKIRHYIQFYEHEFEKYCRIIVLVRLCARTIFDLARTSRSLEARISYQRDDDIMYPDGETKFDKEKRRHFRSSYNLSDMRNTEEFIGRLDKPFWMRSLRTWLSFLMVPSTRRVHSTEDLLWAEANPIEPEKYLYKNLIRASAPVPVDYITADVGQLNWADVMCWQQDFLRQGERRQLASLAIFQGHFEEYSKEALAKEGEWTPVFTDPNDPSIAVPFSFDDLIKHMMDNGSPTTLVVAQYPSHLQGDVFPLHSQHYLEMQEQGRSERPRSEFAVISDDGDDGDDE</sequence>
<reference evidence="2 3" key="1">
    <citation type="submission" date="2023-01" db="EMBL/GenBank/DDBJ databases">
        <title>Analysis of 21 Apiospora genomes using comparative genomics revels a genus with tremendous synthesis potential of carbohydrate active enzymes and secondary metabolites.</title>
        <authorList>
            <person name="Sorensen T."/>
        </authorList>
    </citation>
    <scope>NUCLEOTIDE SEQUENCE [LARGE SCALE GENOMIC DNA]</scope>
    <source>
        <strain evidence="2 3">CBS 83171</strain>
    </source>
</reference>
<proteinExistence type="predicted"/>
<dbReference type="Proteomes" id="UP001446871">
    <property type="component" value="Unassembled WGS sequence"/>
</dbReference>
<dbReference type="EMBL" id="JAQQWM010000002">
    <property type="protein sequence ID" value="KAK8077009.1"/>
    <property type="molecule type" value="Genomic_DNA"/>
</dbReference>
<comment type="caution">
    <text evidence="2">The sequence shown here is derived from an EMBL/GenBank/DDBJ whole genome shotgun (WGS) entry which is preliminary data.</text>
</comment>
<name>A0ABR1W0I6_9PEZI</name>
<evidence type="ECO:0000313" key="3">
    <source>
        <dbReference type="Proteomes" id="UP001446871"/>
    </source>
</evidence>